<organism evidence="6 7">
    <name type="scientific">Candidatus Uhrbacteria bacterium RIFCSPLOWO2_01_FULL_47_24</name>
    <dbReference type="NCBI Taxonomy" id="1802401"/>
    <lineage>
        <taxon>Bacteria</taxon>
        <taxon>Candidatus Uhriibacteriota</taxon>
    </lineage>
</organism>
<dbReference type="PANTHER" id="PTHR42778:SF1">
    <property type="entry name" value="2-AMINOETHYLPHOSPHONATE--PYRUVATE TRANSAMINASE"/>
    <property type="match status" value="1"/>
</dbReference>
<dbReference type="InterPro" id="IPR015422">
    <property type="entry name" value="PyrdxlP-dep_Trfase_small"/>
</dbReference>
<dbReference type="GO" id="GO:0008483">
    <property type="term" value="F:transaminase activity"/>
    <property type="evidence" value="ECO:0007669"/>
    <property type="project" value="UniProtKB-KW"/>
</dbReference>
<dbReference type="PANTHER" id="PTHR42778">
    <property type="entry name" value="2-AMINOETHYLPHOSPHONATE--PYRUVATE TRANSAMINASE"/>
    <property type="match status" value="1"/>
</dbReference>
<dbReference type="AlphaFoldDB" id="A0A1F7UTI2"/>
<keyword evidence="2 6" id="KW-0032">Aminotransferase</keyword>
<accession>A0A1F7UTI2</accession>
<evidence type="ECO:0000313" key="6">
    <source>
        <dbReference type="EMBL" id="OGL81566.1"/>
    </source>
</evidence>
<sequence length="253" mass="28357">TAVKHEWGAELNAQRIEESLQQDTTITHVGVIHHETTTGRLNNLSMVGILAHRYGKILLVDGVSSFGGEELNFEEWNVGAIAATANKCLHGIPGISFVVARRELLDQTDFQPRSVYLNLREYYRQQEGGGTPFTHSVQVLYALDEALKEFHEQGGWRARHEKYRQLAQSIRTRAQELGIKMYLEGGMLAVTLTALRLPANLSYQTLHDHLKAAGFVIYAGQGDAGKVMFRIANMGEIEKVDIDRLFLAIKELL</sequence>
<dbReference type="STRING" id="1802401.A3B21_04060"/>
<dbReference type="Gene3D" id="3.40.640.10">
    <property type="entry name" value="Type I PLP-dependent aspartate aminotransferase-like (Major domain)"/>
    <property type="match status" value="1"/>
</dbReference>
<gene>
    <name evidence="6" type="ORF">A3B21_04060</name>
</gene>
<dbReference type="InterPro" id="IPR015421">
    <property type="entry name" value="PyrdxlP-dep_Trfase_major"/>
</dbReference>
<evidence type="ECO:0000259" key="5">
    <source>
        <dbReference type="Pfam" id="PF00266"/>
    </source>
</evidence>
<dbReference type="Proteomes" id="UP000176897">
    <property type="component" value="Unassembled WGS sequence"/>
</dbReference>
<name>A0A1F7UTI2_9BACT</name>
<dbReference type="Gene3D" id="3.90.1150.10">
    <property type="entry name" value="Aspartate Aminotransferase, domain 1"/>
    <property type="match status" value="1"/>
</dbReference>
<reference evidence="6 7" key="1">
    <citation type="journal article" date="2016" name="Nat. Commun.">
        <title>Thousands of microbial genomes shed light on interconnected biogeochemical processes in an aquifer system.</title>
        <authorList>
            <person name="Anantharaman K."/>
            <person name="Brown C.T."/>
            <person name="Hug L.A."/>
            <person name="Sharon I."/>
            <person name="Castelle C.J."/>
            <person name="Probst A.J."/>
            <person name="Thomas B.C."/>
            <person name="Singh A."/>
            <person name="Wilkins M.J."/>
            <person name="Karaoz U."/>
            <person name="Brodie E.L."/>
            <person name="Williams K.H."/>
            <person name="Hubbard S.S."/>
            <person name="Banfield J.F."/>
        </authorList>
    </citation>
    <scope>NUCLEOTIDE SEQUENCE [LARGE SCALE GENOMIC DNA]</scope>
</reference>
<dbReference type="EMBL" id="MGEJ01000004">
    <property type="protein sequence ID" value="OGL81566.1"/>
    <property type="molecule type" value="Genomic_DNA"/>
</dbReference>
<feature type="domain" description="Aminotransferase class V" evidence="5">
    <location>
        <begin position="10"/>
        <end position="177"/>
    </location>
</feature>
<evidence type="ECO:0000313" key="7">
    <source>
        <dbReference type="Proteomes" id="UP000176897"/>
    </source>
</evidence>
<dbReference type="InterPro" id="IPR000192">
    <property type="entry name" value="Aminotrans_V_dom"/>
</dbReference>
<comment type="cofactor">
    <cofactor evidence="1">
        <name>pyridoxal 5'-phosphate</name>
        <dbReference type="ChEBI" id="CHEBI:597326"/>
    </cofactor>
</comment>
<keyword evidence="4" id="KW-0663">Pyridoxal phosphate</keyword>
<comment type="caution">
    <text evidence="6">The sequence shown here is derived from an EMBL/GenBank/DDBJ whole genome shotgun (WGS) entry which is preliminary data.</text>
</comment>
<evidence type="ECO:0000256" key="3">
    <source>
        <dbReference type="ARBA" id="ARBA00022679"/>
    </source>
</evidence>
<keyword evidence="3 6" id="KW-0808">Transferase</keyword>
<evidence type="ECO:0000256" key="4">
    <source>
        <dbReference type="ARBA" id="ARBA00022898"/>
    </source>
</evidence>
<dbReference type="SUPFAM" id="SSF53383">
    <property type="entry name" value="PLP-dependent transferases"/>
    <property type="match status" value="1"/>
</dbReference>
<dbReference type="Pfam" id="PF00266">
    <property type="entry name" value="Aminotran_5"/>
    <property type="match status" value="1"/>
</dbReference>
<dbReference type="InterPro" id="IPR015424">
    <property type="entry name" value="PyrdxlP-dep_Trfase"/>
</dbReference>
<evidence type="ECO:0000256" key="2">
    <source>
        <dbReference type="ARBA" id="ARBA00022576"/>
    </source>
</evidence>
<evidence type="ECO:0000256" key="1">
    <source>
        <dbReference type="ARBA" id="ARBA00001933"/>
    </source>
</evidence>
<feature type="non-terminal residue" evidence="6">
    <location>
        <position position="1"/>
    </location>
</feature>
<protein>
    <submittedName>
        <fullName evidence="6">2-aminoethylphosphonate aminotransferase</fullName>
    </submittedName>
</protein>
<proteinExistence type="predicted"/>